<gene>
    <name evidence="3" type="ORF">D9V34_00900</name>
    <name evidence="2" type="ORF">D9V34_13195</name>
</gene>
<dbReference type="RefSeq" id="WP_121687071.1">
    <property type="nucleotide sequence ID" value="NZ_RCUY01000001.1"/>
</dbReference>
<evidence type="ECO:0008006" key="5">
    <source>
        <dbReference type="Google" id="ProtNLM"/>
    </source>
</evidence>
<dbReference type="Proteomes" id="UP000269438">
    <property type="component" value="Unassembled WGS sequence"/>
</dbReference>
<evidence type="ECO:0000313" key="4">
    <source>
        <dbReference type="Proteomes" id="UP000269438"/>
    </source>
</evidence>
<keyword evidence="4" id="KW-1185">Reference proteome</keyword>
<feature type="transmembrane region" description="Helical" evidence="1">
    <location>
        <begin position="21"/>
        <end position="40"/>
    </location>
</feature>
<sequence length="206" mass="20306">MGRHTRHSRAAAGSSWIRLRALLAGGLVLGVGGTLTLAAWTDQEVVQATFKAGTFDIIGSTDGTNFTSHPTGSGATLTFVPTAGAMLPGQTVYAPFSVKTAPGSTGGLLTPIASGTNNTGLGAYLTYQVSRVATPANCTAAGISGGTVVVPAGSSPTVGGSEQFAVAGAGTQTITYCFAITLPSNAPNAAQGTTLNAVWGISGTTG</sequence>
<protein>
    <recommendedName>
        <fullName evidence="5">SipW-cognate class signal peptide</fullName>
    </recommendedName>
</protein>
<accession>A0A3L7AJU6</accession>
<dbReference type="EMBL" id="RCUY01000011">
    <property type="protein sequence ID" value="RLP80803.1"/>
    <property type="molecule type" value="Genomic_DNA"/>
</dbReference>
<dbReference type="AlphaFoldDB" id="A0A3L7AJU6"/>
<dbReference type="InterPro" id="IPR023833">
    <property type="entry name" value="Signal_pept_SipW-depend-type"/>
</dbReference>
<dbReference type="OrthoDB" id="4949761at2"/>
<keyword evidence="1" id="KW-0812">Transmembrane</keyword>
<evidence type="ECO:0000313" key="2">
    <source>
        <dbReference type="EMBL" id="RLP80803.1"/>
    </source>
</evidence>
<keyword evidence="1" id="KW-1133">Transmembrane helix</keyword>
<reference evidence="2 4" key="1">
    <citation type="submission" date="2018-10" db="EMBL/GenBank/DDBJ databases">
        <authorList>
            <person name="Li J."/>
        </authorList>
    </citation>
    <scope>NUCLEOTIDE SEQUENCE [LARGE SCALE GENOMIC DNA]</scope>
    <source>
        <strain evidence="2 4">JCM 11654</strain>
    </source>
</reference>
<proteinExistence type="predicted"/>
<name>A0A3L7AJU6_9MICO</name>
<dbReference type="NCBIfam" id="TIGR04088">
    <property type="entry name" value="cognate_SipW"/>
    <property type="match status" value="1"/>
</dbReference>
<comment type="caution">
    <text evidence="2">The sequence shown here is derived from an EMBL/GenBank/DDBJ whole genome shotgun (WGS) entry which is preliminary data.</text>
</comment>
<dbReference type="EMBL" id="RCUY01000001">
    <property type="protein sequence ID" value="RLP84588.1"/>
    <property type="molecule type" value="Genomic_DNA"/>
</dbReference>
<organism evidence="2 4">
    <name type="scientific">Mycetocola lacteus</name>
    <dbReference type="NCBI Taxonomy" id="76637"/>
    <lineage>
        <taxon>Bacteria</taxon>
        <taxon>Bacillati</taxon>
        <taxon>Actinomycetota</taxon>
        <taxon>Actinomycetes</taxon>
        <taxon>Micrococcales</taxon>
        <taxon>Microbacteriaceae</taxon>
        <taxon>Mycetocola</taxon>
    </lineage>
</organism>
<keyword evidence="1" id="KW-0472">Membrane</keyword>
<evidence type="ECO:0000256" key="1">
    <source>
        <dbReference type="SAM" id="Phobius"/>
    </source>
</evidence>
<evidence type="ECO:0000313" key="3">
    <source>
        <dbReference type="EMBL" id="RLP84588.1"/>
    </source>
</evidence>